<evidence type="ECO:0000313" key="1">
    <source>
        <dbReference type="EMBL" id="MEA5366064.1"/>
    </source>
</evidence>
<dbReference type="EMBL" id="JAYFSI010000014">
    <property type="protein sequence ID" value="MEA5366064.1"/>
    <property type="molecule type" value="Genomic_DNA"/>
</dbReference>
<gene>
    <name evidence="1" type="ORF">VA596_41510</name>
</gene>
<sequence length="113" mass="12452">MTEQPEGIANDSYDLPTPEGAARRVNEFLAWYGDGLVYAETGAPPLFARDLQALTNLASGRRQPPPRRCPAVTPEGDLITAGRQCQQYEGHAHDHTWYGDNGHAYSRWAVARG</sequence>
<dbReference type="RefSeq" id="WP_323335049.1">
    <property type="nucleotide sequence ID" value="NZ_JAYFSI010000014.1"/>
</dbReference>
<name>A0ABU5RKG7_9PSEU</name>
<evidence type="ECO:0000313" key="2">
    <source>
        <dbReference type="Proteomes" id="UP001304298"/>
    </source>
</evidence>
<keyword evidence="2" id="KW-1185">Reference proteome</keyword>
<comment type="caution">
    <text evidence="1">The sequence shown here is derived from an EMBL/GenBank/DDBJ whole genome shotgun (WGS) entry which is preliminary data.</text>
</comment>
<dbReference type="Proteomes" id="UP001304298">
    <property type="component" value="Unassembled WGS sequence"/>
</dbReference>
<proteinExistence type="predicted"/>
<protein>
    <submittedName>
        <fullName evidence="1">Uncharacterized protein</fullName>
    </submittedName>
</protein>
<reference evidence="1 2" key="1">
    <citation type="submission" date="2023-12" db="EMBL/GenBank/DDBJ databases">
        <title>Amycolatopsis sp. V23-08.</title>
        <authorList>
            <person name="Somphong A."/>
        </authorList>
    </citation>
    <scope>NUCLEOTIDE SEQUENCE [LARGE SCALE GENOMIC DNA]</scope>
    <source>
        <strain evidence="1 2">V23-08</strain>
    </source>
</reference>
<organism evidence="1 2">
    <name type="scientific">Amycolatopsis heterodermiae</name>
    <dbReference type="NCBI Taxonomy" id="3110235"/>
    <lineage>
        <taxon>Bacteria</taxon>
        <taxon>Bacillati</taxon>
        <taxon>Actinomycetota</taxon>
        <taxon>Actinomycetes</taxon>
        <taxon>Pseudonocardiales</taxon>
        <taxon>Pseudonocardiaceae</taxon>
        <taxon>Amycolatopsis</taxon>
    </lineage>
</organism>
<accession>A0ABU5RKG7</accession>